<dbReference type="AlphaFoldDB" id="A0A0D2LQM8"/>
<feature type="non-terminal residue" evidence="2">
    <location>
        <position position="55"/>
    </location>
</feature>
<name>A0A0D2LQM8_9CHLO</name>
<organism evidence="2 3">
    <name type="scientific">Monoraphidium neglectum</name>
    <dbReference type="NCBI Taxonomy" id="145388"/>
    <lineage>
        <taxon>Eukaryota</taxon>
        <taxon>Viridiplantae</taxon>
        <taxon>Chlorophyta</taxon>
        <taxon>core chlorophytes</taxon>
        <taxon>Chlorophyceae</taxon>
        <taxon>CS clade</taxon>
        <taxon>Sphaeropleales</taxon>
        <taxon>Selenastraceae</taxon>
        <taxon>Monoraphidium</taxon>
    </lineage>
</organism>
<dbReference type="KEGG" id="mng:MNEG_13939"/>
<evidence type="ECO:0000256" key="1">
    <source>
        <dbReference type="SAM" id="MobiDB-lite"/>
    </source>
</evidence>
<dbReference type="Proteomes" id="UP000054498">
    <property type="component" value="Unassembled WGS sequence"/>
</dbReference>
<reference evidence="2 3" key="1">
    <citation type="journal article" date="2013" name="BMC Genomics">
        <title>Reconstruction of the lipid metabolism for the microalga Monoraphidium neglectum from its genome sequence reveals characteristics suitable for biofuel production.</title>
        <authorList>
            <person name="Bogen C."/>
            <person name="Al-Dilaimi A."/>
            <person name="Albersmeier A."/>
            <person name="Wichmann J."/>
            <person name="Grundmann M."/>
            <person name="Rupp O."/>
            <person name="Lauersen K.J."/>
            <person name="Blifernez-Klassen O."/>
            <person name="Kalinowski J."/>
            <person name="Goesmann A."/>
            <person name="Mussgnug J.H."/>
            <person name="Kruse O."/>
        </authorList>
    </citation>
    <scope>NUCLEOTIDE SEQUENCE [LARGE SCALE GENOMIC DNA]</scope>
    <source>
        <strain evidence="2 3">SAG 48.87</strain>
    </source>
</reference>
<feature type="compositionally biased region" description="Basic and acidic residues" evidence="1">
    <location>
        <begin position="1"/>
        <end position="11"/>
    </location>
</feature>
<dbReference type="GeneID" id="25731451"/>
<dbReference type="EMBL" id="KK104363">
    <property type="protein sequence ID" value="KIY94024.1"/>
    <property type="molecule type" value="Genomic_DNA"/>
</dbReference>
<proteinExistence type="predicted"/>
<feature type="non-terminal residue" evidence="2">
    <location>
        <position position="1"/>
    </location>
</feature>
<protein>
    <submittedName>
        <fullName evidence="2">Uncharacterized protein</fullName>
    </submittedName>
</protein>
<dbReference type="RefSeq" id="XP_013893044.1">
    <property type="nucleotide sequence ID" value="XM_014037590.1"/>
</dbReference>
<gene>
    <name evidence="2" type="ORF">MNEG_13939</name>
</gene>
<accession>A0A0D2LQM8</accession>
<sequence>GRVHKAADGRARGGRKGGLCAARRRQEPRSHRRCRGRRSFAAGRRQGRLAILEEV</sequence>
<feature type="region of interest" description="Disordered" evidence="1">
    <location>
        <begin position="1"/>
        <end position="41"/>
    </location>
</feature>
<evidence type="ECO:0000313" key="3">
    <source>
        <dbReference type="Proteomes" id="UP000054498"/>
    </source>
</evidence>
<evidence type="ECO:0000313" key="2">
    <source>
        <dbReference type="EMBL" id="KIY94024.1"/>
    </source>
</evidence>
<keyword evidence="3" id="KW-1185">Reference proteome</keyword>